<reference evidence="4 5" key="1">
    <citation type="submission" date="2020-02" db="EMBL/GenBank/DDBJ databases">
        <authorList>
            <person name="Gao J."/>
            <person name="Sun J."/>
        </authorList>
    </citation>
    <scope>NUCLEOTIDE SEQUENCE [LARGE SCALE GENOMIC DNA]</scope>
    <source>
        <strain evidence="4 5">7124</strain>
    </source>
</reference>
<dbReference type="GO" id="GO:0004803">
    <property type="term" value="F:transposase activity"/>
    <property type="evidence" value="ECO:0007669"/>
    <property type="project" value="InterPro"/>
</dbReference>
<dbReference type="PANTHER" id="PTHR33055:SF3">
    <property type="entry name" value="PUTATIVE TRANSPOSASE FOR IS117-RELATED"/>
    <property type="match status" value="1"/>
</dbReference>
<dbReference type="InterPro" id="IPR002525">
    <property type="entry name" value="Transp_IS110-like_N"/>
</dbReference>
<dbReference type="RefSeq" id="WP_165102172.1">
    <property type="nucleotide sequence ID" value="NZ_JAAKGU010000011.1"/>
</dbReference>
<name>A0A6M1PQE4_9BACL</name>
<gene>
    <name evidence="4" type="ORF">G5B47_20555</name>
</gene>
<evidence type="ECO:0000313" key="5">
    <source>
        <dbReference type="Proteomes" id="UP000480151"/>
    </source>
</evidence>
<dbReference type="InterPro" id="IPR003346">
    <property type="entry name" value="Transposase_20"/>
</dbReference>
<evidence type="ECO:0000256" key="1">
    <source>
        <dbReference type="SAM" id="Coils"/>
    </source>
</evidence>
<evidence type="ECO:0000313" key="4">
    <source>
        <dbReference type="EMBL" id="NGM84798.1"/>
    </source>
</evidence>
<feature type="domain" description="Transposase IS110-like N-terminal" evidence="2">
    <location>
        <begin position="8"/>
        <end position="154"/>
    </location>
</feature>
<dbReference type="GO" id="GO:0006313">
    <property type="term" value="P:DNA transposition"/>
    <property type="evidence" value="ECO:0007669"/>
    <property type="project" value="InterPro"/>
</dbReference>
<dbReference type="AlphaFoldDB" id="A0A6M1PQE4"/>
<keyword evidence="1" id="KW-0175">Coiled coil</keyword>
<evidence type="ECO:0000259" key="2">
    <source>
        <dbReference type="Pfam" id="PF01548"/>
    </source>
</evidence>
<dbReference type="Pfam" id="PF01548">
    <property type="entry name" value="DEDD_Tnp_IS110"/>
    <property type="match status" value="1"/>
</dbReference>
<comment type="caution">
    <text evidence="4">The sequence shown here is derived from an EMBL/GenBank/DDBJ whole genome shotgun (WGS) entry which is preliminary data.</text>
</comment>
<dbReference type="EMBL" id="JAAKGU010000011">
    <property type="protein sequence ID" value="NGM84798.1"/>
    <property type="molecule type" value="Genomic_DNA"/>
</dbReference>
<dbReference type="Proteomes" id="UP000480151">
    <property type="component" value="Unassembled WGS sequence"/>
</dbReference>
<proteinExistence type="predicted"/>
<evidence type="ECO:0000259" key="3">
    <source>
        <dbReference type="Pfam" id="PF02371"/>
    </source>
</evidence>
<sequence>MKCTIKYVGMDVSKESIAIAIAESGREEPRFWGTIPHKPEAVRKWLKQVGGNENLEVCYEAGPTGYELFRWLTGMGITCIVVAPSLIPKRAGDRVKTDRRDAIRLAQLHRAGELTSVYVPDRDTEALRDLVRAREDAKEDLHRARQRMIKFLLRHQISHPAHLKKRWTKSYKKWLGALKFERSAEHYVFQDYLQVVLESEQRLERLEQEMARQSDAAPQTEVIQALQSLRGIGLLTAMTLVAEIGSFSRFRNPKQLMAYAGIVPQERSRGEASWRGRITKSGNAHIRRVVTEAAWQYRHRPAMTERMQQKSQKQSTKIQSIAWKAQHRLHGRYFRLIMQRGKQKCVAATAIAGELLGFVWAVALEVERKQAAS</sequence>
<feature type="coiled-coil region" evidence="1">
    <location>
        <begin position="189"/>
        <end position="216"/>
    </location>
</feature>
<dbReference type="NCBIfam" id="NF033542">
    <property type="entry name" value="transpos_IS110"/>
    <property type="match status" value="1"/>
</dbReference>
<dbReference type="Pfam" id="PF02371">
    <property type="entry name" value="Transposase_20"/>
    <property type="match status" value="1"/>
</dbReference>
<dbReference type="InterPro" id="IPR047650">
    <property type="entry name" value="Transpos_IS110"/>
</dbReference>
<feature type="domain" description="Transposase IS116/IS110/IS902 C-terminal" evidence="3">
    <location>
        <begin position="224"/>
        <end position="306"/>
    </location>
</feature>
<protein>
    <submittedName>
        <fullName evidence="4">IS110 family transposase</fullName>
    </submittedName>
</protein>
<keyword evidence="5" id="KW-1185">Reference proteome</keyword>
<dbReference type="PANTHER" id="PTHR33055">
    <property type="entry name" value="TRANSPOSASE FOR INSERTION SEQUENCE ELEMENT IS1111A"/>
    <property type="match status" value="1"/>
</dbReference>
<organism evidence="4 5">
    <name type="scientific">Paenibacillus apii</name>
    <dbReference type="NCBI Taxonomy" id="1850370"/>
    <lineage>
        <taxon>Bacteria</taxon>
        <taxon>Bacillati</taxon>
        <taxon>Bacillota</taxon>
        <taxon>Bacilli</taxon>
        <taxon>Bacillales</taxon>
        <taxon>Paenibacillaceae</taxon>
        <taxon>Paenibacillus</taxon>
    </lineage>
</organism>
<dbReference type="GO" id="GO:0003677">
    <property type="term" value="F:DNA binding"/>
    <property type="evidence" value="ECO:0007669"/>
    <property type="project" value="InterPro"/>
</dbReference>
<accession>A0A6M1PQE4</accession>